<dbReference type="Gene3D" id="1.20.1250.20">
    <property type="entry name" value="MFS general substrate transporter like domains"/>
    <property type="match status" value="1"/>
</dbReference>
<keyword evidence="2" id="KW-1003">Cell membrane</keyword>
<evidence type="ECO:0000313" key="9">
    <source>
        <dbReference type="Proteomes" id="UP000287687"/>
    </source>
</evidence>
<feature type="transmembrane region" description="Helical" evidence="6">
    <location>
        <begin position="380"/>
        <end position="399"/>
    </location>
</feature>
<dbReference type="CDD" id="cd17324">
    <property type="entry name" value="MFS_NepI_like"/>
    <property type="match status" value="1"/>
</dbReference>
<evidence type="ECO:0000256" key="4">
    <source>
        <dbReference type="ARBA" id="ARBA00022989"/>
    </source>
</evidence>
<evidence type="ECO:0000256" key="6">
    <source>
        <dbReference type="SAM" id="Phobius"/>
    </source>
</evidence>
<gene>
    <name evidence="8" type="ORF">EPK99_22995</name>
</gene>
<evidence type="ECO:0000256" key="5">
    <source>
        <dbReference type="ARBA" id="ARBA00023136"/>
    </source>
</evidence>
<feature type="transmembrane region" description="Helical" evidence="6">
    <location>
        <begin position="353"/>
        <end position="374"/>
    </location>
</feature>
<reference evidence="8 9" key="1">
    <citation type="submission" date="2019-01" db="EMBL/GenBank/DDBJ databases">
        <title>The draft genome of Rhizobium sp. 24NR.</title>
        <authorList>
            <person name="Liu L."/>
            <person name="Liang L."/>
            <person name="Shi S."/>
            <person name="Xu L."/>
            <person name="Wang X."/>
            <person name="Li L."/>
            <person name="Zhang X."/>
        </authorList>
    </citation>
    <scope>NUCLEOTIDE SEQUENCE [LARGE SCALE GENOMIC DNA]</scope>
    <source>
        <strain evidence="8 9">24NR</strain>
    </source>
</reference>
<keyword evidence="4 6" id="KW-1133">Transmembrane helix</keyword>
<feature type="transmembrane region" description="Helical" evidence="6">
    <location>
        <begin position="184"/>
        <end position="204"/>
    </location>
</feature>
<organism evidence="8 9">
    <name type="scientific">Neorhizobium lilium</name>
    <dbReference type="NCBI Taxonomy" id="2503024"/>
    <lineage>
        <taxon>Bacteria</taxon>
        <taxon>Pseudomonadati</taxon>
        <taxon>Pseudomonadota</taxon>
        <taxon>Alphaproteobacteria</taxon>
        <taxon>Hyphomicrobiales</taxon>
        <taxon>Rhizobiaceae</taxon>
        <taxon>Rhizobium/Agrobacterium group</taxon>
        <taxon>Neorhizobium</taxon>
    </lineage>
</organism>
<feature type="transmembrane region" description="Helical" evidence="6">
    <location>
        <begin position="94"/>
        <end position="112"/>
    </location>
</feature>
<dbReference type="SUPFAM" id="SSF103473">
    <property type="entry name" value="MFS general substrate transporter"/>
    <property type="match status" value="1"/>
</dbReference>
<keyword evidence="3 6" id="KW-0812">Transmembrane</keyword>
<dbReference type="EMBL" id="SBIP01000006">
    <property type="protein sequence ID" value="RWX74776.1"/>
    <property type="molecule type" value="Genomic_DNA"/>
</dbReference>
<dbReference type="Proteomes" id="UP000287687">
    <property type="component" value="Unassembled WGS sequence"/>
</dbReference>
<dbReference type="PANTHER" id="PTHR43124">
    <property type="entry name" value="PURINE EFFLUX PUMP PBUE"/>
    <property type="match status" value="1"/>
</dbReference>
<accession>A0A444LBB3</accession>
<dbReference type="InterPro" id="IPR036259">
    <property type="entry name" value="MFS_trans_sf"/>
</dbReference>
<dbReference type="OrthoDB" id="9812189at2"/>
<sequence>MYPALWHLSERKEHLTDDQASSRFQTWLSIAVLGIAAFTMVTTEFAPIGLMTQMAVDLGEAPAKIGLTVTLYAWFGALSGLLAPTLVGRVPRKALLIGLMLLIAASNAIALLSPSLEALFFARFVGSVAHGIFWATVAAFAMDIAPPRQTGLATSIVFGGISIATVMGVPAVNIVGQAMGWRGAFGALSLLGLLTAFAMMVTLPNMATSVRGRKATLADALGQRSLWSIYAITALIGAVHFSAYTFAEPFIAALPGVVPAGVPVFLFAFGAAGLLGSVLGALLIDRFLHEVILCALAAMGMALIFMGTSTSVLGLVGVGACLVVWGAAISILFATLQTWVLKASGPLSTPAAAVHTAVLNAAIGIGAMTGSIMLDRWGPFTVMLGAGIGAMLPLGLALMQKGPRKQRI</sequence>
<feature type="transmembrane region" description="Helical" evidence="6">
    <location>
        <begin position="322"/>
        <end position="341"/>
    </location>
</feature>
<proteinExistence type="predicted"/>
<comment type="caution">
    <text evidence="8">The sequence shown here is derived from an EMBL/GenBank/DDBJ whole genome shotgun (WGS) entry which is preliminary data.</text>
</comment>
<evidence type="ECO:0000256" key="3">
    <source>
        <dbReference type="ARBA" id="ARBA00022692"/>
    </source>
</evidence>
<dbReference type="InterPro" id="IPR011701">
    <property type="entry name" value="MFS"/>
</dbReference>
<dbReference type="PROSITE" id="PS50850">
    <property type="entry name" value="MFS"/>
    <property type="match status" value="1"/>
</dbReference>
<dbReference type="PANTHER" id="PTHR43124:SF3">
    <property type="entry name" value="CHLORAMPHENICOL EFFLUX PUMP RV0191"/>
    <property type="match status" value="1"/>
</dbReference>
<feature type="transmembrane region" description="Helical" evidence="6">
    <location>
        <begin position="27"/>
        <end position="49"/>
    </location>
</feature>
<name>A0A444LBB3_9HYPH</name>
<feature type="transmembrane region" description="Helical" evidence="6">
    <location>
        <begin position="291"/>
        <end position="316"/>
    </location>
</feature>
<dbReference type="Pfam" id="PF07690">
    <property type="entry name" value="MFS_1"/>
    <property type="match status" value="1"/>
</dbReference>
<feature type="transmembrane region" description="Helical" evidence="6">
    <location>
        <begin position="69"/>
        <end position="87"/>
    </location>
</feature>
<dbReference type="GO" id="GO:0022857">
    <property type="term" value="F:transmembrane transporter activity"/>
    <property type="evidence" value="ECO:0007669"/>
    <property type="project" value="InterPro"/>
</dbReference>
<keyword evidence="9" id="KW-1185">Reference proteome</keyword>
<evidence type="ECO:0000313" key="8">
    <source>
        <dbReference type="EMBL" id="RWX74776.1"/>
    </source>
</evidence>
<feature type="transmembrane region" description="Helical" evidence="6">
    <location>
        <begin position="225"/>
        <end position="244"/>
    </location>
</feature>
<keyword evidence="5 6" id="KW-0472">Membrane</keyword>
<dbReference type="AlphaFoldDB" id="A0A444LBB3"/>
<comment type="subcellular location">
    <subcellularLocation>
        <location evidence="1">Cell membrane</location>
        <topology evidence="1">Multi-pass membrane protein</topology>
    </subcellularLocation>
</comment>
<feature type="transmembrane region" description="Helical" evidence="6">
    <location>
        <begin position="264"/>
        <end position="284"/>
    </location>
</feature>
<protein>
    <submittedName>
        <fullName evidence="8">MFS transporter</fullName>
    </submittedName>
</protein>
<evidence type="ECO:0000256" key="2">
    <source>
        <dbReference type="ARBA" id="ARBA00022475"/>
    </source>
</evidence>
<dbReference type="InterPro" id="IPR050189">
    <property type="entry name" value="MFS_Efflux_Transporters"/>
</dbReference>
<evidence type="ECO:0000259" key="7">
    <source>
        <dbReference type="PROSITE" id="PS50850"/>
    </source>
</evidence>
<feature type="transmembrane region" description="Helical" evidence="6">
    <location>
        <begin position="118"/>
        <end position="140"/>
    </location>
</feature>
<dbReference type="GO" id="GO:0005886">
    <property type="term" value="C:plasma membrane"/>
    <property type="evidence" value="ECO:0007669"/>
    <property type="project" value="UniProtKB-SubCell"/>
</dbReference>
<dbReference type="InterPro" id="IPR020846">
    <property type="entry name" value="MFS_dom"/>
</dbReference>
<evidence type="ECO:0000256" key="1">
    <source>
        <dbReference type="ARBA" id="ARBA00004651"/>
    </source>
</evidence>
<feature type="domain" description="Major facilitator superfamily (MFS) profile" evidence="7">
    <location>
        <begin position="29"/>
        <end position="405"/>
    </location>
</feature>
<feature type="transmembrane region" description="Helical" evidence="6">
    <location>
        <begin position="152"/>
        <end position="172"/>
    </location>
</feature>